<evidence type="ECO:0000256" key="1">
    <source>
        <dbReference type="SAM" id="MobiDB-lite"/>
    </source>
</evidence>
<reference evidence="3" key="1">
    <citation type="submission" date="2022-12" db="EMBL/GenBank/DDBJ databases">
        <authorList>
            <person name="Mo P."/>
        </authorList>
    </citation>
    <scope>NUCLEOTIDE SEQUENCE [LARGE SCALE GENOMIC DNA]</scope>
    <source>
        <strain evidence="3">HUAS 3-15</strain>
    </source>
</reference>
<name>A0ABY7Q6A1_9ACTN</name>
<protein>
    <submittedName>
        <fullName evidence="2">Uncharacterized protein</fullName>
    </submittedName>
</protein>
<feature type="compositionally biased region" description="Low complexity" evidence="1">
    <location>
        <begin position="23"/>
        <end position="35"/>
    </location>
</feature>
<feature type="region of interest" description="Disordered" evidence="1">
    <location>
        <begin position="23"/>
        <end position="49"/>
    </location>
</feature>
<proteinExistence type="predicted"/>
<evidence type="ECO:0000313" key="3">
    <source>
        <dbReference type="Proteomes" id="UP001212821"/>
    </source>
</evidence>
<dbReference type="EMBL" id="CP115450">
    <property type="protein sequence ID" value="WBP88137.1"/>
    <property type="molecule type" value="Genomic_DNA"/>
</dbReference>
<dbReference type="RefSeq" id="WP_270146108.1">
    <property type="nucleotide sequence ID" value="NZ_CP115450.1"/>
</dbReference>
<feature type="compositionally biased region" description="Polar residues" evidence="1">
    <location>
        <begin position="36"/>
        <end position="49"/>
    </location>
</feature>
<organism evidence="2 3">
    <name type="scientific">Kitasatospora cathayae</name>
    <dbReference type="NCBI Taxonomy" id="3004092"/>
    <lineage>
        <taxon>Bacteria</taxon>
        <taxon>Bacillati</taxon>
        <taxon>Actinomycetota</taxon>
        <taxon>Actinomycetes</taxon>
        <taxon>Kitasatosporales</taxon>
        <taxon>Streptomycetaceae</taxon>
        <taxon>Kitasatospora</taxon>
    </lineage>
</organism>
<keyword evidence="3" id="KW-1185">Reference proteome</keyword>
<gene>
    <name evidence="2" type="ORF">O1G21_21420</name>
</gene>
<evidence type="ECO:0000313" key="2">
    <source>
        <dbReference type="EMBL" id="WBP88137.1"/>
    </source>
</evidence>
<sequence length="49" mass="4791">MFNHGVYSSAKLLNAFETTGAVGAAPDAEGASGAASTDSTDTGWNVVSG</sequence>
<dbReference type="Proteomes" id="UP001212821">
    <property type="component" value="Chromosome"/>
</dbReference>
<accession>A0ABY7Q6A1</accession>